<dbReference type="VEuPathDB" id="FungiDB:PYU1_G013944"/>
<organism evidence="1 2">
    <name type="scientific">Globisporangium ultimum (strain ATCC 200006 / CBS 805.95 / DAOM BR144)</name>
    <name type="common">Pythium ultimum</name>
    <dbReference type="NCBI Taxonomy" id="431595"/>
    <lineage>
        <taxon>Eukaryota</taxon>
        <taxon>Sar</taxon>
        <taxon>Stramenopiles</taxon>
        <taxon>Oomycota</taxon>
        <taxon>Peronosporomycetes</taxon>
        <taxon>Pythiales</taxon>
        <taxon>Pythiaceae</taxon>
        <taxon>Globisporangium</taxon>
    </lineage>
</organism>
<reference evidence="2" key="2">
    <citation type="submission" date="2010-04" db="EMBL/GenBank/DDBJ databases">
        <authorList>
            <person name="Buell R."/>
            <person name="Hamilton J."/>
            <person name="Hostetler J."/>
        </authorList>
    </citation>
    <scope>NUCLEOTIDE SEQUENCE [LARGE SCALE GENOMIC DNA]</scope>
    <source>
        <strain evidence="2">DAOM:BR144</strain>
    </source>
</reference>
<dbReference type="InParanoid" id="K3X9S4"/>
<dbReference type="eggNOG" id="ENOG502T31A">
    <property type="taxonomic scope" value="Eukaryota"/>
</dbReference>
<dbReference type="Proteomes" id="UP000019132">
    <property type="component" value="Unassembled WGS sequence"/>
</dbReference>
<sequence>MPLPSLASSRSPLQALTPVAVIPEWISQRGQVSAALRNIEGIAIKHAVNRKGVHYYEIEIYEYTTKNRIPTNRPRHELSLPRTASLPSIGSPGCTRQSTARVERRFGEFVDLRGKVYNHAHLAHKSVPCAFCNQIINEIVWGDNQPGSLLFKFLTTEDKVMDLLAKSVNSLLALVNDNAEGHLCGGQDNIPQELFDFLFKQERATR</sequence>
<accession>K3X9S4</accession>
<reference evidence="2" key="1">
    <citation type="journal article" date="2010" name="Genome Biol.">
        <title>Genome sequence of the necrotrophic plant pathogen Pythium ultimum reveals original pathogenicity mechanisms and effector repertoire.</title>
        <authorList>
            <person name="Levesque C.A."/>
            <person name="Brouwer H."/>
            <person name="Cano L."/>
            <person name="Hamilton J.P."/>
            <person name="Holt C."/>
            <person name="Huitema E."/>
            <person name="Raffaele S."/>
            <person name="Robideau G.P."/>
            <person name="Thines M."/>
            <person name="Win J."/>
            <person name="Zerillo M.M."/>
            <person name="Beakes G.W."/>
            <person name="Boore J.L."/>
            <person name="Busam D."/>
            <person name="Dumas B."/>
            <person name="Ferriera S."/>
            <person name="Fuerstenberg S.I."/>
            <person name="Gachon C.M."/>
            <person name="Gaulin E."/>
            <person name="Govers F."/>
            <person name="Grenville-Briggs L."/>
            <person name="Horner N."/>
            <person name="Hostetler J."/>
            <person name="Jiang R.H."/>
            <person name="Johnson J."/>
            <person name="Krajaejun T."/>
            <person name="Lin H."/>
            <person name="Meijer H.J."/>
            <person name="Moore B."/>
            <person name="Morris P."/>
            <person name="Phuntmart V."/>
            <person name="Puiu D."/>
            <person name="Shetty J."/>
            <person name="Stajich J.E."/>
            <person name="Tripathy S."/>
            <person name="Wawra S."/>
            <person name="van West P."/>
            <person name="Whitty B.R."/>
            <person name="Coutinho P.M."/>
            <person name="Henrissat B."/>
            <person name="Martin F."/>
            <person name="Thomas P.D."/>
            <person name="Tyler B.M."/>
            <person name="De Vries R.P."/>
            <person name="Kamoun S."/>
            <person name="Yandell M."/>
            <person name="Tisserat N."/>
            <person name="Buell C.R."/>
        </authorList>
    </citation>
    <scope>NUCLEOTIDE SEQUENCE</scope>
    <source>
        <strain evidence="2">DAOM:BR144</strain>
    </source>
</reference>
<proteinExistence type="predicted"/>
<dbReference type="AlphaFoldDB" id="K3X9S4"/>
<reference evidence="1" key="3">
    <citation type="submission" date="2015-02" db="UniProtKB">
        <authorList>
            <consortium name="EnsemblProtists"/>
        </authorList>
    </citation>
    <scope>IDENTIFICATION</scope>
    <source>
        <strain evidence="1">DAOM BR144</strain>
    </source>
</reference>
<evidence type="ECO:0000313" key="1">
    <source>
        <dbReference type="EnsemblProtists" id="PYU1_T013973"/>
    </source>
</evidence>
<dbReference type="EMBL" id="GL376578">
    <property type="status" value="NOT_ANNOTATED_CDS"/>
    <property type="molecule type" value="Genomic_DNA"/>
</dbReference>
<dbReference type="OMA" id="VIPEWIS"/>
<dbReference type="HOGENOM" id="CLU_085932_2_1_1"/>
<evidence type="ECO:0000313" key="2">
    <source>
        <dbReference type="Proteomes" id="UP000019132"/>
    </source>
</evidence>
<protein>
    <submittedName>
        <fullName evidence="1">Uncharacterized protein</fullName>
    </submittedName>
</protein>
<name>K3X9S4_GLOUD</name>
<keyword evidence="2" id="KW-1185">Reference proteome</keyword>
<dbReference type="EnsemblProtists" id="PYU1_T013973">
    <property type="protein sequence ID" value="PYU1_T013973"/>
    <property type="gene ID" value="PYU1_G013944"/>
</dbReference>